<dbReference type="PANTHER" id="PTHR42760">
    <property type="entry name" value="SHORT-CHAIN DEHYDROGENASES/REDUCTASES FAMILY MEMBER"/>
    <property type="match status" value="1"/>
</dbReference>
<dbReference type="AlphaFoldDB" id="A0A853CMK8"/>
<dbReference type="SMART" id="SM00822">
    <property type="entry name" value="PKS_KR"/>
    <property type="match status" value="1"/>
</dbReference>
<dbReference type="RefSeq" id="WP_179721989.1">
    <property type="nucleotide sequence ID" value="NZ_JACBZT010000001.1"/>
</dbReference>
<sequence>MTSAHAEPTIAELFSLRGRVALVTGGATGLGLSIAQALAEAGATTVLASRNEDSCRESAQAIAERWDTVSVGARIDVTDEQSVAAAFDRVVERFGAVDVLVNCAGINVRNAIEEVSLDDFDTVLDVNLRGSWLCCRAAARVMRPAGRGSVINLGSALSQVGIPGRTPYCSAKAGVLGLTRAAALEWAGTGLRCNAICPGPFLTEMNQPLLAEPERAQAVVGRTALNRWGELHEIRGAALFLASDASSYVTGTEIYVDGGWTAQ</sequence>
<keyword evidence="2" id="KW-0560">Oxidoreductase</keyword>
<protein>
    <submittedName>
        <fullName evidence="4">NAD(P)-dependent dehydrogenase (Short-subunit alcohol dehydrogenase family)</fullName>
    </submittedName>
</protein>
<evidence type="ECO:0000256" key="2">
    <source>
        <dbReference type="ARBA" id="ARBA00023002"/>
    </source>
</evidence>
<dbReference type="SUPFAM" id="SSF51735">
    <property type="entry name" value="NAD(P)-binding Rossmann-fold domains"/>
    <property type="match status" value="1"/>
</dbReference>
<dbReference type="InterPro" id="IPR020904">
    <property type="entry name" value="Sc_DH/Rdtase_CS"/>
</dbReference>
<accession>A0A853CMK8</accession>
<dbReference type="InterPro" id="IPR036291">
    <property type="entry name" value="NAD(P)-bd_dom_sf"/>
</dbReference>
<dbReference type="PANTHER" id="PTHR42760:SF115">
    <property type="entry name" value="3-OXOACYL-[ACYL-CARRIER-PROTEIN] REDUCTASE FABG"/>
    <property type="match status" value="1"/>
</dbReference>
<dbReference type="PROSITE" id="PS00061">
    <property type="entry name" value="ADH_SHORT"/>
    <property type="match status" value="1"/>
</dbReference>
<feature type="domain" description="Ketoreductase" evidence="3">
    <location>
        <begin position="19"/>
        <end position="199"/>
    </location>
</feature>
<evidence type="ECO:0000313" key="5">
    <source>
        <dbReference type="Proteomes" id="UP000541969"/>
    </source>
</evidence>
<dbReference type="FunFam" id="3.40.50.720:FF:000084">
    <property type="entry name" value="Short-chain dehydrogenase reductase"/>
    <property type="match status" value="1"/>
</dbReference>
<comment type="caution">
    <text evidence="4">The sequence shown here is derived from an EMBL/GenBank/DDBJ whole genome shotgun (WGS) entry which is preliminary data.</text>
</comment>
<dbReference type="GO" id="GO:0016616">
    <property type="term" value="F:oxidoreductase activity, acting on the CH-OH group of donors, NAD or NADP as acceptor"/>
    <property type="evidence" value="ECO:0007669"/>
    <property type="project" value="UniProtKB-ARBA"/>
</dbReference>
<dbReference type="PRINTS" id="PR00080">
    <property type="entry name" value="SDRFAMILY"/>
</dbReference>
<evidence type="ECO:0000313" key="4">
    <source>
        <dbReference type="EMBL" id="NYJ08960.1"/>
    </source>
</evidence>
<evidence type="ECO:0000259" key="3">
    <source>
        <dbReference type="SMART" id="SM00822"/>
    </source>
</evidence>
<dbReference type="InterPro" id="IPR057326">
    <property type="entry name" value="KR_dom"/>
</dbReference>
<gene>
    <name evidence="4" type="ORF">GGQ55_005238</name>
</gene>
<dbReference type="InterPro" id="IPR002347">
    <property type="entry name" value="SDR_fam"/>
</dbReference>
<proteinExistence type="inferred from homology"/>
<dbReference type="PRINTS" id="PR00081">
    <property type="entry name" value="GDHRDH"/>
</dbReference>
<organism evidence="4 5">
    <name type="scientific">Petropleomorpha daqingensis</name>
    <dbReference type="NCBI Taxonomy" id="2026353"/>
    <lineage>
        <taxon>Bacteria</taxon>
        <taxon>Bacillati</taxon>
        <taxon>Actinomycetota</taxon>
        <taxon>Actinomycetes</taxon>
        <taxon>Geodermatophilales</taxon>
        <taxon>Geodermatophilaceae</taxon>
        <taxon>Petropleomorpha</taxon>
    </lineage>
</organism>
<name>A0A853CMK8_9ACTN</name>
<dbReference type="Proteomes" id="UP000541969">
    <property type="component" value="Unassembled WGS sequence"/>
</dbReference>
<reference evidence="4 5" key="1">
    <citation type="submission" date="2020-07" db="EMBL/GenBank/DDBJ databases">
        <title>Sequencing the genomes of 1000 actinobacteria strains.</title>
        <authorList>
            <person name="Klenk H.-P."/>
        </authorList>
    </citation>
    <scope>NUCLEOTIDE SEQUENCE [LARGE SCALE GENOMIC DNA]</scope>
    <source>
        <strain evidence="4 5">DSM 104001</strain>
    </source>
</reference>
<evidence type="ECO:0000256" key="1">
    <source>
        <dbReference type="ARBA" id="ARBA00006484"/>
    </source>
</evidence>
<dbReference type="EMBL" id="JACBZT010000001">
    <property type="protein sequence ID" value="NYJ08960.1"/>
    <property type="molecule type" value="Genomic_DNA"/>
</dbReference>
<comment type="similarity">
    <text evidence="1">Belongs to the short-chain dehydrogenases/reductases (SDR) family.</text>
</comment>
<dbReference type="Pfam" id="PF13561">
    <property type="entry name" value="adh_short_C2"/>
    <property type="match status" value="1"/>
</dbReference>
<keyword evidence="5" id="KW-1185">Reference proteome</keyword>
<dbReference type="Gene3D" id="3.40.50.720">
    <property type="entry name" value="NAD(P)-binding Rossmann-like Domain"/>
    <property type="match status" value="1"/>
</dbReference>